<dbReference type="SMART" id="SM00367">
    <property type="entry name" value="LRR_CC"/>
    <property type="match status" value="7"/>
</dbReference>
<evidence type="ECO:0000313" key="2">
    <source>
        <dbReference type="EMBL" id="PWA97687.1"/>
    </source>
</evidence>
<dbReference type="Pfam" id="PF25372">
    <property type="entry name" value="DUF7885"/>
    <property type="match status" value="1"/>
</dbReference>
<protein>
    <submittedName>
        <fullName evidence="2">Leucine-rich repeat, cysteine-containing subtype</fullName>
    </submittedName>
</protein>
<organism evidence="2 3">
    <name type="scientific">Artemisia annua</name>
    <name type="common">Sweet wormwood</name>
    <dbReference type="NCBI Taxonomy" id="35608"/>
    <lineage>
        <taxon>Eukaryota</taxon>
        <taxon>Viridiplantae</taxon>
        <taxon>Streptophyta</taxon>
        <taxon>Embryophyta</taxon>
        <taxon>Tracheophyta</taxon>
        <taxon>Spermatophyta</taxon>
        <taxon>Magnoliopsida</taxon>
        <taxon>eudicotyledons</taxon>
        <taxon>Gunneridae</taxon>
        <taxon>Pentapetalae</taxon>
        <taxon>asterids</taxon>
        <taxon>campanulids</taxon>
        <taxon>Asterales</taxon>
        <taxon>Asteraceae</taxon>
        <taxon>Asteroideae</taxon>
        <taxon>Anthemideae</taxon>
        <taxon>Artemisiinae</taxon>
        <taxon>Artemisia</taxon>
    </lineage>
</organism>
<dbReference type="AlphaFoldDB" id="A0A2U1QI96"/>
<dbReference type="PANTHER" id="PTHR13318:SF279">
    <property type="entry name" value="LEUCINE-RICH REPEAT DOMAIN SUPERFAMILY"/>
    <property type="match status" value="1"/>
</dbReference>
<dbReference type="Pfam" id="PF13516">
    <property type="entry name" value="LRR_6"/>
    <property type="match status" value="1"/>
</dbReference>
<dbReference type="InterPro" id="IPR006553">
    <property type="entry name" value="Leu-rich_rpt_Cys-con_subtyp"/>
</dbReference>
<dbReference type="InterPro" id="IPR001611">
    <property type="entry name" value="Leu-rich_rpt"/>
</dbReference>
<proteinExistence type="predicted"/>
<reference evidence="2 3" key="1">
    <citation type="journal article" date="2018" name="Mol. Plant">
        <title>The genome of Artemisia annua provides insight into the evolution of Asteraceae family and artemisinin biosynthesis.</title>
        <authorList>
            <person name="Shen Q."/>
            <person name="Zhang L."/>
            <person name="Liao Z."/>
            <person name="Wang S."/>
            <person name="Yan T."/>
            <person name="Shi P."/>
            <person name="Liu M."/>
            <person name="Fu X."/>
            <person name="Pan Q."/>
            <person name="Wang Y."/>
            <person name="Lv Z."/>
            <person name="Lu X."/>
            <person name="Zhang F."/>
            <person name="Jiang W."/>
            <person name="Ma Y."/>
            <person name="Chen M."/>
            <person name="Hao X."/>
            <person name="Li L."/>
            <person name="Tang Y."/>
            <person name="Lv G."/>
            <person name="Zhou Y."/>
            <person name="Sun X."/>
            <person name="Brodelius P.E."/>
            <person name="Rose J.K.C."/>
            <person name="Tang K."/>
        </authorList>
    </citation>
    <scope>NUCLEOTIDE SEQUENCE [LARGE SCALE GENOMIC DNA]</scope>
    <source>
        <strain evidence="3">cv. Huhao1</strain>
        <tissue evidence="2">Leaf</tissue>
    </source>
</reference>
<dbReference type="EMBL" id="PKPP01000108">
    <property type="protein sequence ID" value="PWA97687.1"/>
    <property type="molecule type" value="Genomic_DNA"/>
</dbReference>
<keyword evidence="3" id="KW-1185">Reference proteome</keyword>
<dbReference type="InterPro" id="IPR032675">
    <property type="entry name" value="LRR_dom_sf"/>
</dbReference>
<dbReference type="Proteomes" id="UP000245207">
    <property type="component" value="Unassembled WGS sequence"/>
</dbReference>
<evidence type="ECO:0000313" key="3">
    <source>
        <dbReference type="Proteomes" id="UP000245207"/>
    </source>
</evidence>
<dbReference type="GO" id="GO:0031146">
    <property type="term" value="P:SCF-dependent proteasomal ubiquitin-dependent protein catabolic process"/>
    <property type="evidence" value="ECO:0007669"/>
    <property type="project" value="TreeGrafter"/>
</dbReference>
<dbReference type="GO" id="GO:0019005">
    <property type="term" value="C:SCF ubiquitin ligase complex"/>
    <property type="evidence" value="ECO:0007669"/>
    <property type="project" value="TreeGrafter"/>
</dbReference>
<evidence type="ECO:0000259" key="1">
    <source>
        <dbReference type="Pfam" id="PF25372"/>
    </source>
</evidence>
<dbReference type="SUPFAM" id="SSF52047">
    <property type="entry name" value="RNI-like"/>
    <property type="match status" value="1"/>
</dbReference>
<dbReference type="OrthoDB" id="1870722at2759"/>
<gene>
    <name evidence="2" type="ORF">CTI12_AA022560</name>
</gene>
<dbReference type="Gene3D" id="3.80.10.10">
    <property type="entry name" value="Ribonuclease Inhibitor"/>
    <property type="match status" value="3"/>
</dbReference>
<feature type="domain" description="F-box/LRR-repeat protein 15-like leucin rich repeat" evidence="1">
    <location>
        <begin position="137"/>
        <end position="213"/>
    </location>
</feature>
<dbReference type="InterPro" id="IPR057207">
    <property type="entry name" value="FBXL15_LRR"/>
</dbReference>
<dbReference type="PANTHER" id="PTHR13318">
    <property type="entry name" value="PARTNER OF PAIRED, ISOFORM B-RELATED"/>
    <property type="match status" value="1"/>
</dbReference>
<name>A0A2U1QI96_ARTAN</name>
<comment type="caution">
    <text evidence="2">The sequence shown here is derived from an EMBL/GenBank/DDBJ whole genome shotgun (WGS) entry which is preliminary data.</text>
</comment>
<sequence length="320" mass="36013">MEPLGDDELLSIFKKIHDDSDKISFYQFSKQSLKVACIRLRGLQIQSPRLLKDILHASPYMVKFECNKPLQNTYMELLARSCPNLRHLKLDCRYTKFDFDFDDDGLCAVAKACSRLNEVDLDGRLHVGNVGVDCLVRSCKNLRTLNLSRCARVTDESLKSIGESNSLQRLYLEGCLISDLGLKYMAKGDLKNSLMSLFLKECVKISDTGICHLKQMVNLTHLSLSNCGVKITDSGVLTISQIPNINVLYLSWLINVTDTSLSHIASNCKKLKYMYLEGCDGITSEGVRRFAHHPTLKHLVLFSCRNIPWEDVANGLSVGE</sequence>
<dbReference type="STRING" id="35608.A0A2U1QI96"/>
<accession>A0A2U1QI96</accession>